<organism evidence="1 2">
    <name type="scientific">Streptomyces carpinensis</name>
    <dbReference type="NCBI Taxonomy" id="66369"/>
    <lineage>
        <taxon>Bacteria</taxon>
        <taxon>Bacillati</taxon>
        <taxon>Actinomycetota</taxon>
        <taxon>Actinomycetes</taxon>
        <taxon>Kitasatosporales</taxon>
        <taxon>Streptomycetaceae</taxon>
        <taxon>Streptomyces</taxon>
    </lineage>
</organism>
<name>A0ABV1VUM3_9ACTN</name>
<protein>
    <submittedName>
        <fullName evidence="1">Uncharacterized protein</fullName>
    </submittedName>
</protein>
<proteinExistence type="predicted"/>
<gene>
    <name evidence="1" type="ORF">ABT317_00810</name>
</gene>
<dbReference type="RefSeq" id="WP_143668032.1">
    <property type="nucleotide sequence ID" value="NZ_MUBM01000072.1"/>
</dbReference>
<evidence type="ECO:0000313" key="2">
    <source>
        <dbReference type="Proteomes" id="UP001458415"/>
    </source>
</evidence>
<reference evidence="1 2" key="1">
    <citation type="submission" date="2024-06" db="EMBL/GenBank/DDBJ databases">
        <title>The Natural Products Discovery Center: Release of the First 8490 Sequenced Strains for Exploring Actinobacteria Biosynthetic Diversity.</title>
        <authorList>
            <person name="Kalkreuter E."/>
            <person name="Kautsar S.A."/>
            <person name="Yang D."/>
            <person name="Bader C.D."/>
            <person name="Teijaro C.N."/>
            <person name="Fluegel L."/>
            <person name="Davis C.M."/>
            <person name="Simpson J.R."/>
            <person name="Lauterbach L."/>
            <person name="Steele A.D."/>
            <person name="Gui C."/>
            <person name="Meng S."/>
            <person name="Li G."/>
            <person name="Viehrig K."/>
            <person name="Ye F."/>
            <person name="Su P."/>
            <person name="Kiefer A.F."/>
            <person name="Nichols A."/>
            <person name="Cepeda A.J."/>
            <person name="Yan W."/>
            <person name="Fan B."/>
            <person name="Jiang Y."/>
            <person name="Adhikari A."/>
            <person name="Zheng C.-J."/>
            <person name="Schuster L."/>
            <person name="Cowan T.M."/>
            <person name="Smanski M.J."/>
            <person name="Chevrette M.G."/>
            <person name="De Carvalho L.P.S."/>
            <person name="Shen B."/>
        </authorList>
    </citation>
    <scope>NUCLEOTIDE SEQUENCE [LARGE SCALE GENOMIC DNA]</scope>
    <source>
        <strain evidence="1 2">NPDC000634</strain>
    </source>
</reference>
<evidence type="ECO:0000313" key="1">
    <source>
        <dbReference type="EMBL" id="MER6975636.1"/>
    </source>
</evidence>
<keyword evidence="2" id="KW-1185">Reference proteome</keyword>
<comment type="caution">
    <text evidence="1">The sequence shown here is derived from an EMBL/GenBank/DDBJ whole genome shotgun (WGS) entry which is preliminary data.</text>
</comment>
<accession>A0ABV1VUM3</accession>
<sequence length="68" mass="7626">MRTDLTTLTWRCPPPGPAMGIRWDTIDAGLAMLLSQDYKELADLYRPGAFNDYIRLYYPPEGSGSGTQ</sequence>
<dbReference type="Proteomes" id="UP001458415">
    <property type="component" value="Unassembled WGS sequence"/>
</dbReference>
<dbReference type="EMBL" id="JBEPCU010000004">
    <property type="protein sequence ID" value="MER6975636.1"/>
    <property type="molecule type" value="Genomic_DNA"/>
</dbReference>